<keyword evidence="1" id="KW-1133">Transmembrane helix</keyword>
<dbReference type="RefSeq" id="WP_048311798.1">
    <property type="nucleotide sequence ID" value="NZ_CP119526.1"/>
</dbReference>
<keyword evidence="1" id="KW-0812">Transmembrane</keyword>
<feature type="transmembrane region" description="Helical" evidence="1">
    <location>
        <begin position="9"/>
        <end position="29"/>
    </location>
</feature>
<organism evidence="2 3">
    <name type="scientific">Guptibacillus hwajinpoensis</name>
    <dbReference type="NCBI Taxonomy" id="208199"/>
    <lineage>
        <taxon>Bacteria</taxon>
        <taxon>Bacillati</taxon>
        <taxon>Bacillota</taxon>
        <taxon>Bacilli</taxon>
        <taxon>Bacillales</taxon>
        <taxon>Guptibacillaceae</taxon>
        <taxon>Guptibacillus</taxon>
    </lineage>
</organism>
<keyword evidence="1" id="KW-0472">Membrane</keyword>
<sequence>MDKTKIQPLILIILLINALTMGMLAHDMYTENKTGYSLTFIGLCIFFILFLAYGLIRNRRVKQSIR</sequence>
<accession>A0A0J6CV76</accession>
<evidence type="ECO:0000313" key="3">
    <source>
        <dbReference type="Proteomes" id="UP000035996"/>
    </source>
</evidence>
<name>A0A0J6CV76_9BACL</name>
<gene>
    <name evidence="2" type="ORF">AB986_14185</name>
</gene>
<feature type="transmembrane region" description="Helical" evidence="1">
    <location>
        <begin position="35"/>
        <end position="56"/>
    </location>
</feature>
<dbReference type="STRING" id="157733.AB986_14185"/>
<dbReference type="AlphaFoldDB" id="A0A0J6CV76"/>
<proteinExistence type="predicted"/>
<reference evidence="2" key="1">
    <citation type="submission" date="2015-06" db="EMBL/GenBank/DDBJ databases">
        <authorList>
            <person name="Liu B."/>
            <person name="Wang J."/>
            <person name="Zhu Y."/>
            <person name="Liu G."/>
            <person name="Chen Q."/>
            <person name="Zheng C."/>
            <person name="Che J."/>
            <person name="Ge C."/>
            <person name="Shi H."/>
            <person name="Pan Z."/>
            <person name="Liu X."/>
        </authorList>
    </citation>
    <scope>NUCLEOTIDE SEQUENCE [LARGE SCALE GENOMIC DNA]</scope>
    <source>
        <strain evidence="2">DSM 16346</strain>
    </source>
</reference>
<keyword evidence="3" id="KW-1185">Reference proteome</keyword>
<dbReference type="EMBL" id="LELK01000004">
    <property type="protein sequence ID" value="KMM37040.1"/>
    <property type="molecule type" value="Genomic_DNA"/>
</dbReference>
<evidence type="ECO:0000313" key="2">
    <source>
        <dbReference type="EMBL" id="KMM37040.1"/>
    </source>
</evidence>
<protein>
    <submittedName>
        <fullName evidence="2">Uncharacterized protein</fullName>
    </submittedName>
</protein>
<dbReference type="Proteomes" id="UP000035996">
    <property type="component" value="Unassembled WGS sequence"/>
</dbReference>
<comment type="caution">
    <text evidence="2">The sequence shown here is derived from an EMBL/GenBank/DDBJ whole genome shotgun (WGS) entry which is preliminary data.</text>
</comment>
<evidence type="ECO:0000256" key="1">
    <source>
        <dbReference type="SAM" id="Phobius"/>
    </source>
</evidence>